<feature type="region of interest" description="Disordered" evidence="1">
    <location>
        <begin position="199"/>
        <end position="344"/>
    </location>
</feature>
<feature type="region of interest" description="Disordered" evidence="1">
    <location>
        <begin position="112"/>
        <end position="166"/>
    </location>
</feature>
<protein>
    <submittedName>
        <fullName evidence="3">Uncharacterized protein</fullName>
    </submittedName>
</protein>
<feature type="region of interest" description="Disordered" evidence="1">
    <location>
        <begin position="616"/>
        <end position="670"/>
    </location>
</feature>
<reference evidence="3" key="1">
    <citation type="submission" date="2022-08" db="EMBL/GenBank/DDBJ databases">
        <authorList>
            <consortium name="DOE Joint Genome Institute"/>
            <person name="Min B."/>
            <person name="Riley R."/>
            <person name="Sierra-Patev S."/>
            <person name="Naranjo-Ortiz M."/>
            <person name="Looney B."/>
            <person name="Konkel Z."/>
            <person name="Slot J.C."/>
            <person name="Sakamoto Y."/>
            <person name="Steenwyk J.L."/>
            <person name="Rokas A."/>
            <person name="Carro J."/>
            <person name="Camarero S."/>
            <person name="Ferreira P."/>
            <person name="Molpeceres G."/>
            <person name="Ruiz-Duenas F.J."/>
            <person name="Serrano A."/>
            <person name="Henrissat B."/>
            <person name="Drula E."/>
            <person name="Hughes K.W."/>
            <person name="Mata J.L."/>
            <person name="Ishikawa N.K."/>
            <person name="Vargas-Isla R."/>
            <person name="Ushijima S."/>
            <person name="Smith C.A."/>
            <person name="Ahrendt S."/>
            <person name="Andreopoulos W."/>
            <person name="He G."/>
            <person name="Labutti K."/>
            <person name="Lipzen A."/>
            <person name="Ng V."/>
            <person name="Sandor L."/>
            <person name="Barry K."/>
            <person name="Martinez A.T."/>
            <person name="Xiao Y."/>
            <person name="Gibbons J.G."/>
            <person name="Terashima K."/>
            <person name="Hibbett D.S."/>
            <person name="Grigoriev I.V."/>
        </authorList>
    </citation>
    <scope>NUCLEOTIDE SEQUENCE</scope>
    <source>
        <strain evidence="3">TFB9207</strain>
    </source>
</reference>
<accession>A0AA38P2W1</accession>
<dbReference type="Proteomes" id="UP001163846">
    <property type="component" value="Unassembled WGS sequence"/>
</dbReference>
<evidence type="ECO:0000313" key="3">
    <source>
        <dbReference type="EMBL" id="KAJ3835308.1"/>
    </source>
</evidence>
<feature type="compositionally biased region" description="Polar residues" evidence="1">
    <location>
        <begin position="368"/>
        <end position="378"/>
    </location>
</feature>
<keyword evidence="2" id="KW-0732">Signal</keyword>
<feature type="compositionally biased region" description="Polar residues" evidence="1">
    <location>
        <begin position="539"/>
        <end position="563"/>
    </location>
</feature>
<feature type="signal peptide" evidence="2">
    <location>
        <begin position="1"/>
        <end position="19"/>
    </location>
</feature>
<feature type="compositionally biased region" description="Basic and acidic residues" evidence="1">
    <location>
        <begin position="657"/>
        <end position="670"/>
    </location>
</feature>
<evidence type="ECO:0000256" key="2">
    <source>
        <dbReference type="SAM" id="SignalP"/>
    </source>
</evidence>
<feature type="compositionally biased region" description="Basic and acidic residues" evidence="1">
    <location>
        <begin position="625"/>
        <end position="638"/>
    </location>
</feature>
<name>A0AA38P2W1_9AGAR</name>
<evidence type="ECO:0000313" key="4">
    <source>
        <dbReference type="Proteomes" id="UP001163846"/>
    </source>
</evidence>
<dbReference type="AlphaFoldDB" id="A0AA38P2W1"/>
<evidence type="ECO:0000256" key="1">
    <source>
        <dbReference type="SAM" id="MobiDB-lite"/>
    </source>
</evidence>
<dbReference type="EMBL" id="MU806424">
    <property type="protein sequence ID" value="KAJ3835308.1"/>
    <property type="molecule type" value="Genomic_DNA"/>
</dbReference>
<sequence length="670" mass="71111">MRTLQPVFFVFAFALAVRTAPLNPTSFTFDSSGLRRRIPATDFERPSVPKPGPHRAVVPPSGAILTQGSPLALSAGDPELLSATLSATGSGTTHHSDGSLGKVLSRRDIKGTPLEAPSQHSSSPGSAPAQFPDPDGALGPSVPEPSPHSAIVPPSGAIPTQISPQALSVGDPEFPYAIHSAMSSSATHYSDGSLGKVLSRRDIKGTPPEAPSRCSSSPESAPAHLPNPDGALGPSVPKPGPHSGVVPSSGAIPTRSSPQALSVGDPEFPSATLSATSSSATHYSNGSLGKVLSRRDIKGTPLEAPSQRSSSPGSAPAQFPDPDGALGSSVPEPSPHSAVVPPSGAIPTQVSLQALSVGDPEFPFATHSAMSSSVTHSDGSFGKGQSHRDIEGASPQRPVPPESVPVRFLELGPDDPAKDAIVTRNVLLNARGPDKGKGKEVPMILVELKFERLSHHSDIYYDVPPEPVQDQLSLRVFGSTKLKDSIGYPEGYPKDTKRFKYRIAGESDYSPDRYLYIAKLPSERPIFKYKALLKSKLNTQSQAQEPTASQPTVASSSDSTENFDFSIPDYPRRSEQLLFNRLTEFSWNNSSPSYGHTEPFSQSGLTETNIQQLSENYSETPWFKSKADSEKSDHHSGTYKEPYQEGGSKANSDDQTEAFHTEFDHLSLGQ</sequence>
<feature type="chain" id="PRO_5041387998" evidence="2">
    <location>
        <begin position="20"/>
        <end position="670"/>
    </location>
</feature>
<feature type="region of interest" description="Disordered" evidence="1">
    <location>
        <begin position="368"/>
        <end position="403"/>
    </location>
</feature>
<gene>
    <name evidence="3" type="ORF">F5878DRAFT_644440</name>
</gene>
<feature type="compositionally biased region" description="Low complexity" evidence="1">
    <location>
        <begin position="270"/>
        <end position="281"/>
    </location>
</feature>
<feature type="region of interest" description="Disordered" evidence="1">
    <location>
        <begin position="84"/>
        <end position="103"/>
    </location>
</feature>
<keyword evidence="4" id="KW-1185">Reference proteome</keyword>
<comment type="caution">
    <text evidence="3">The sequence shown here is derived from an EMBL/GenBank/DDBJ whole genome shotgun (WGS) entry which is preliminary data.</text>
</comment>
<organism evidence="3 4">
    <name type="scientific">Lentinula raphanica</name>
    <dbReference type="NCBI Taxonomy" id="153919"/>
    <lineage>
        <taxon>Eukaryota</taxon>
        <taxon>Fungi</taxon>
        <taxon>Dikarya</taxon>
        <taxon>Basidiomycota</taxon>
        <taxon>Agaricomycotina</taxon>
        <taxon>Agaricomycetes</taxon>
        <taxon>Agaricomycetidae</taxon>
        <taxon>Agaricales</taxon>
        <taxon>Marasmiineae</taxon>
        <taxon>Omphalotaceae</taxon>
        <taxon>Lentinula</taxon>
    </lineage>
</organism>
<feature type="region of interest" description="Disordered" evidence="1">
    <location>
        <begin position="42"/>
        <end position="62"/>
    </location>
</feature>
<feature type="region of interest" description="Disordered" evidence="1">
    <location>
        <begin position="539"/>
        <end position="567"/>
    </location>
</feature>
<proteinExistence type="predicted"/>
<feature type="compositionally biased region" description="Low complexity" evidence="1">
    <location>
        <begin position="84"/>
        <end position="101"/>
    </location>
</feature>